<protein>
    <submittedName>
        <fullName evidence="1">PLP-dependent aminotransferase family protein</fullName>
    </submittedName>
</protein>
<accession>A0ACC6M2T0</accession>
<organism evidence="1 2">
    <name type="scientific">Gracilibacillus pellucidus</name>
    <dbReference type="NCBI Taxonomy" id="3095368"/>
    <lineage>
        <taxon>Bacteria</taxon>
        <taxon>Bacillati</taxon>
        <taxon>Bacillota</taxon>
        <taxon>Bacilli</taxon>
        <taxon>Bacillales</taxon>
        <taxon>Bacillaceae</taxon>
        <taxon>Gracilibacillus</taxon>
    </lineage>
</organism>
<keyword evidence="1" id="KW-0032">Aminotransferase</keyword>
<sequence>MKIDSFYSNNIKNALRNDPPGEWMPTIPENCIKLSSGFLAPDLVPSKEIKESVAQLLDEEQDLPLHYVGTPKIDQLKQQIQTRLIERGMDVEEDELLVTAGACQAIDLIARILIDEQTVVAVEAPTYMEALEIFRNYTNQFISIPMDEYGMQTEVLEHRLVERKEQGLPLPKLIYTIPTFHNPTGTTLSMERRKHLLELASTFDFLVLEDDAYGELYFDKSLATLNAMDQENRVLYVGSLSKVVAPGLRIGWVKATNEIISTLYWFKKDLDHPFAQAIMATYLENHPFGSRLDIIRASYKKRANTILSALETYLSSSVSWYIPDGGYFVWVKIDGVDTGELLQQALKEGVSFLPGKYFFLQEEDGKEWLRLSFSYHNLDELKQGVKKLAQVLEKF</sequence>
<gene>
    <name evidence="1" type="ORF">SH601_04615</name>
</gene>
<name>A0ACC6M2T0_9BACI</name>
<dbReference type="EMBL" id="JAWZSR010000002">
    <property type="protein sequence ID" value="MDX8045264.1"/>
    <property type="molecule type" value="Genomic_DNA"/>
</dbReference>
<dbReference type="Proteomes" id="UP001277972">
    <property type="component" value="Unassembled WGS sequence"/>
</dbReference>
<proteinExistence type="predicted"/>
<reference evidence="1" key="1">
    <citation type="submission" date="2023-11" db="EMBL/GenBank/DDBJ databases">
        <title>Gracilibacillus pellucida a moderately halophilic bacterium isolated from saline soil in Xinjiang province.</title>
        <authorList>
            <person name="Zhang Z."/>
            <person name="Tan F."/>
            <person name="Wang Y."/>
            <person name="Xia M."/>
        </authorList>
    </citation>
    <scope>NUCLEOTIDE SEQUENCE</scope>
    <source>
        <strain evidence="1">S3-1-1</strain>
    </source>
</reference>
<keyword evidence="1" id="KW-0808">Transferase</keyword>
<comment type="caution">
    <text evidence="1">The sequence shown here is derived from an EMBL/GenBank/DDBJ whole genome shotgun (WGS) entry which is preliminary data.</text>
</comment>
<evidence type="ECO:0000313" key="1">
    <source>
        <dbReference type="EMBL" id="MDX8045264.1"/>
    </source>
</evidence>
<keyword evidence="2" id="KW-1185">Reference proteome</keyword>
<evidence type="ECO:0000313" key="2">
    <source>
        <dbReference type="Proteomes" id="UP001277972"/>
    </source>
</evidence>